<dbReference type="Proteomes" id="UP000828048">
    <property type="component" value="Chromosome 1"/>
</dbReference>
<accession>A0ACB7XRC7</accession>
<sequence>MKTCEKKRKHLEALTLSKEIECSVCLERVLSKPTAAERKFGLLSDCEHPFCISCIKNWRSSSPASGMDAKSTLRACPICRKVSYFVVPSAIWFSTKEEKLEIVDNYKAKLRPPNPTASPHLTTRPAWCTGEGFVIGAAICYILGLIIDCIIHLMTAAPAAPSAGGFRMDIEMGQI</sequence>
<evidence type="ECO:0000313" key="2">
    <source>
        <dbReference type="Proteomes" id="UP000828048"/>
    </source>
</evidence>
<keyword evidence="2" id="KW-1185">Reference proteome</keyword>
<gene>
    <name evidence="1" type="ORF">Vadar_017104</name>
</gene>
<protein>
    <submittedName>
        <fullName evidence="1">Uncharacterized protein</fullName>
    </submittedName>
</protein>
<proteinExistence type="predicted"/>
<dbReference type="EMBL" id="CM037151">
    <property type="protein sequence ID" value="KAH7843478.1"/>
    <property type="molecule type" value="Genomic_DNA"/>
</dbReference>
<evidence type="ECO:0000313" key="1">
    <source>
        <dbReference type="EMBL" id="KAH7843478.1"/>
    </source>
</evidence>
<name>A0ACB7XRC7_9ERIC</name>
<organism evidence="1 2">
    <name type="scientific">Vaccinium darrowii</name>
    <dbReference type="NCBI Taxonomy" id="229202"/>
    <lineage>
        <taxon>Eukaryota</taxon>
        <taxon>Viridiplantae</taxon>
        <taxon>Streptophyta</taxon>
        <taxon>Embryophyta</taxon>
        <taxon>Tracheophyta</taxon>
        <taxon>Spermatophyta</taxon>
        <taxon>Magnoliopsida</taxon>
        <taxon>eudicotyledons</taxon>
        <taxon>Gunneridae</taxon>
        <taxon>Pentapetalae</taxon>
        <taxon>asterids</taxon>
        <taxon>Ericales</taxon>
        <taxon>Ericaceae</taxon>
        <taxon>Vaccinioideae</taxon>
        <taxon>Vaccinieae</taxon>
        <taxon>Vaccinium</taxon>
    </lineage>
</organism>
<comment type="caution">
    <text evidence="1">The sequence shown here is derived from an EMBL/GenBank/DDBJ whole genome shotgun (WGS) entry which is preliminary data.</text>
</comment>
<reference evidence="1 2" key="1">
    <citation type="journal article" date="2021" name="Hortic Res">
        <title>High-quality reference genome and annotation aids understanding of berry development for evergreen blueberry (Vaccinium darrowii).</title>
        <authorList>
            <person name="Yu J."/>
            <person name="Hulse-Kemp A.M."/>
            <person name="Babiker E."/>
            <person name="Staton M."/>
        </authorList>
    </citation>
    <scope>NUCLEOTIDE SEQUENCE [LARGE SCALE GENOMIC DNA]</scope>
    <source>
        <strain evidence="2">cv. NJ 8807/NJ 8810</strain>
        <tissue evidence="1">Young leaf</tissue>
    </source>
</reference>